<protein>
    <recommendedName>
        <fullName evidence="2">Filamentous haemagglutinin FhaB/tRNA nuclease CdiA-like TPS domain-containing protein</fullName>
    </recommendedName>
</protein>
<comment type="caution">
    <text evidence="3">The sequence shown here is derived from an EMBL/GenBank/DDBJ whole genome shotgun (WGS) entry which is preliminary data.</text>
</comment>
<gene>
    <name evidence="3" type="ORF">A6770_32795</name>
</gene>
<evidence type="ECO:0000313" key="4">
    <source>
        <dbReference type="Proteomes" id="UP000252107"/>
    </source>
</evidence>
<feature type="compositionally biased region" description="Polar residues" evidence="1">
    <location>
        <begin position="767"/>
        <end position="786"/>
    </location>
</feature>
<dbReference type="NCBIfam" id="TIGR01901">
    <property type="entry name" value="adhes_NPXG"/>
    <property type="match status" value="1"/>
</dbReference>
<dbReference type="InterPro" id="IPR008638">
    <property type="entry name" value="FhaB/CdiA-like_TPS"/>
</dbReference>
<name>A0A367Q385_9NOSO</name>
<feature type="compositionally biased region" description="Low complexity" evidence="1">
    <location>
        <begin position="861"/>
        <end position="875"/>
    </location>
</feature>
<dbReference type="Proteomes" id="UP000252107">
    <property type="component" value="Unassembled WGS sequence"/>
</dbReference>
<sequence length="883" mass="91122">MLLDFFNSRNGRNGRNDVKVNIINSSNFYKLHIPLCYPIKFQYNRLINAAITTILIYCSSIFPSQAQIKPDMTLPNNTKIEIEGNIQNIDGGTQIGSNLFHSFDDFSVINGTTVHFNNSLDVQNIITRVTGGLASNIDGLIKANGSANLFLINPSGISFGENARLNIGGSFFATTANTVQFLGDAKFSATNPQAPPLLANNVPIGLGFGDNPGVIKVQGTDKGIISPNIGNSPTVTNSQISGLQVQSGKTLALLGGDITLEGGILAAEGGKVDLGSVASGVVNLSLISENWTLGYEGISNFKNIQLSKQALVDASGTGSGTVQVHGGNVNLTNGSIMLIQNRGETLSGSLNINASESLVLSGASPDGNISSSLLTEALSTGKGGDLKISTPRLILQDGARVGAVTYTDALGGNVTVEASDSVQLLENRFANPYRRGDIISSLGAGTVASGNAGSVELSTNYLLITDGGTIASSTMGTGKGSNITVDANFIDIIGVNSVRSAPSAIAASAFNAGNAGSLFVNTKQLRVTDGGALNSASRATGNAGNVTINADLIEVTGEDSNAGASHISSSIEASNEIVRKIFGLPSVPTGSGGNLTITTKVLNVNQRGLIDVGNQGVGDAGKLEINASSINLNNQGSIAASTISGEGGNIFLDSQNLQLRQNSTVTASAGNNGNGGNITINAGTLTALESSSITANAFEGRGGNIKINTQGFFISPDSIVAASSERGINGSVEIDAPQTDFVTAPLPSSAVTVPDTNDICTTPKENTSIFSNAGSGGVPQSPNDPLNSPAGWYDERNPATNKRAEETIQLTEAEPAQEFVEAQGMKQNADGTIRFTITPDTDNVTSYGSSTDSPCHHSQESSEQVNQQSQEVTNQIPPEEAED</sequence>
<proteinExistence type="predicted"/>
<feature type="domain" description="Filamentous haemagglutinin FhaB/tRNA nuclease CdiA-like TPS" evidence="2">
    <location>
        <begin position="71"/>
        <end position="182"/>
    </location>
</feature>
<dbReference type="SUPFAM" id="SSF51126">
    <property type="entry name" value="Pectin lyase-like"/>
    <property type="match status" value="4"/>
</dbReference>
<evidence type="ECO:0000313" key="3">
    <source>
        <dbReference type="EMBL" id="RCJ18628.1"/>
    </source>
</evidence>
<dbReference type="SMART" id="SM00912">
    <property type="entry name" value="Haemagg_act"/>
    <property type="match status" value="1"/>
</dbReference>
<dbReference type="InterPro" id="IPR012334">
    <property type="entry name" value="Pectin_lyas_fold"/>
</dbReference>
<dbReference type="AlphaFoldDB" id="A0A367Q385"/>
<evidence type="ECO:0000259" key="2">
    <source>
        <dbReference type="SMART" id="SM00912"/>
    </source>
</evidence>
<feature type="region of interest" description="Disordered" evidence="1">
    <location>
        <begin position="767"/>
        <end position="797"/>
    </location>
</feature>
<reference evidence="3" key="1">
    <citation type="submission" date="2016-04" db="EMBL/GenBank/DDBJ databases">
        <authorList>
            <person name="Tabuchi Yagui T.R."/>
        </authorList>
    </citation>
    <scope>NUCLEOTIDE SEQUENCE [LARGE SCALE GENOMIC DNA]</scope>
    <source>
        <strain evidence="3">NIES-26</strain>
    </source>
</reference>
<dbReference type="Pfam" id="PF05860">
    <property type="entry name" value="TPS"/>
    <property type="match status" value="1"/>
</dbReference>
<accession>A0A367Q385</accession>
<evidence type="ECO:0000256" key="1">
    <source>
        <dbReference type="SAM" id="MobiDB-lite"/>
    </source>
</evidence>
<dbReference type="Gene3D" id="2.160.20.10">
    <property type="entry name" value="Single-stranded right-handed beta-helix, Pectin lyase-like"/>
    <property type="match status" value="2"/>
</dbReference>
<dbReference type="EMBL" id="LXQD01000346">
    <property type="protein sequence ID" value="RCJ18628.1"/>
    <property type="molecule type" value="Genomic_DNA"/>
</dbReference>
<organism evidence="3 4">
    <name type="scientific">Nostoc minutum NIES-26</name>
    <dbReference type="NCBI Taxonomy" id="1844469"/>
    <lineage>
        <taxon>Bacteria</taxon>
        <taxon>Bacillati</taxon>
        <taxon>Cyanobacteriota</taxon>
        <taxon>Cyanophyceae</taxon>
        <taxon>Nostocales</taxon>
        <taxon>Nostocaceae</taxon>
        <taxon>Nostoc</taxon>
    </lineage>
</organism>
<feature type="compositionally biased region" description="Polar residues" evidence="1">
    <location>
        <begin position="838"/>
        <end position="853"/>
    </location>
</feature>
<keyword evidence="4" id="KW-1185">Reference proteome</keyword>
<feature type="region of interest" description="Disordered" evidence="1">
    <location>
        <begin position="834"/>
        <end position="883"/>
    </location>
</feature>
<dbReference type="InterPro" id="IPR011050">
    <property type="entry name" value="Pectin_lyase_fold/virulence"/>
</dbReference>